<gene>
    <name evidence="1" type="ORF">SPRG_14572</name>
</gene>
<proteinExistence type="predicted"/>
<dbReference type="EMBL" id="KK583327">
    <property type="protein sequence ID" value="KDO19992.1"/>
    <property type="molecule type" value="Genomic_DNA"/>
</dbReference>
<name>A0A067BZH6_SAPPC</name>
<dbReference type="RefSeq" id="XP_012209295.1">
    <property type="nucleotide sequence ID" value="XM_012353905.1"/>
</dbReference>
<keyword evidence="2" id="KW-1185">Reference proteome</keyword>
<accession>A0A067BZH6</accession>
<reference evidence="1 2" key="1">
    <citation type="journal article" date="2013" name="PLoS Genet.">
        <title>Distinctive expansion of potential virulence genes in the genome of the oomycete fish pathogen Saprolegnia parasitica.</title>
        <authorList>
            <person name="Jiang R.H."/>
            <person name="de Bruijn I."/>
            <person name="Haas B.J."/>
            <person name="Belmonte R."/>
            <person name="Lobach L."/>
            <person name="Christie J."/>
            <person name="van den Ackerveken G."/>
            <person name="Bottin A."/>
            <person name="Bulone V."/>
            <person name="Diaz-Moreno S.M."/>
            <person name="Dumas B."/>
            <person name="Fan L."/>
            <person name="Gaulin E."/>
            <person name="Govers F."/>
            <person name="Grenville-Briggs L.J."/>
            <person name="Horner N.R."/>
            <person name="Levin J.Z."/>
            <person name="Mammella M."/>
            <person name="Meijer H.J."/>
            <person name="Morris P."/>
            <person name="Nusbaum C."/>
            <person name="Oome S."/>
            <person name="Phillips A.J."/>
            <person name="van Rooyen D."/>
            <person name="Rzeszutek E."/>
            <person name="Saraiva M."/>
            <person name="Secombes C.J."/>
            <person name="Seidl M.F."/>
            <person name="Snel B."/>
            <person name="Stassen J.H."/>
            <person name="Sykes S."/>
            <person name="Tripathy S."/>
            <person name="van den Berg H."/>
            <person name="Vega-Arreguin J.C."/>
            <person name="Wawra S."/>
            <person name="Young S.K."/>
            <person name="Zeng Q."/>
            <person name="Dieguez-Uribeondo J."/>
            <person name="Russ C."/>
            <person name="Tyler B.M."/>
            <person name="van West P."/>
        </authorList>
    </citation>
    <scope>NUCLEOTIDE SEQUENCE [LARGE SCALE GENOMIC DNA]</scope>
    <source>
        <strain evidence="1 2">CBS 223.65</strain>
    </source>
</reference>
<evidence type="ECO:0000313" key="2">
    <source>
        <dbReference type="Proteomes" id="UP000030745"/>
    </source>
</evidence>
<dbReference type="OMA" id="HKFMSAI"/>
<dbReference type="KEGG" id="spar:SPRG_14572"/>
<organism evidence="1 2">
    <name type="scientific">Saprolegnia parasitica (strain CBS 223.65)</name>
    <dbReference type="NCBI Taxonomy" id="695850"/>
    <lineage>
        <taxon>Eukaryota</taxon>
        <taxon>Sar</taxon>
        <taxon>Stramenopiles</taxon>
        <taxon>Oomycota</taxon>
        <taxon>Saprolegniomycetes</taxon>
        <taxon>Saprolegniales</taxon>
        <taxon>Saprolegniaceae</taxon>
        <taxon>Saprolegnia</taxon>
    </lineage>
</organism>
<evidence type="ECO:0000313" key="1">
    <source>
        <dbReference type="EMBL" id="KDO19992.1"/>
    </source>
</evidence>
<protein>
    <submittedName>
        <fullName evidence="1">Uncharacterized protein</fullName>
    </submittedName>
</protein>
<dbReference type="Proteomes" id="UP000030745">
    <property type="component" value="Unassembled WGS sequence"/>
</dbReference>
<sequence length="313" mass="32879">MARGDLSKKRKPGAPTIAKPGAPTIAKPCSLPEAEYKPCFVCGHKFNVDSLMRCLVCAGFFHKRCLATITADAIGCAACQDARNAEVELQAERNDPSMYPPITGDTNKHLFEFRMTMMHKFMSAIAAHKAPPKKKVKVPTKRSATPTACAEALNQTPPFDPPAPVTHDDSMADVDMVAPAAPSIAMPLPAGPTMVALRDANVEICPERAPASSSTLPAEVVPSTPQLPALTLHVAHSEPLPAALESPRATLVSAVACSVSPVLSTLVLPKCVLEQTASAVAATPHATMPLHDVGVATEVVQETGSIMLSECVV</sequence>
<dbReference type="AlphaFoldDB" id="A0A067BZH6"/>
<dbReference type="VEuPathDB" id="FungiDB:SPRG_14572"/>
<dbReference type="GeneID" id="24136369"/>
<dbReference type="OrthoDB" id="79768at2759"/>